<dbReference type="EMBL" id="JBHUKU010000009">
    <property type="protein sequence ID" value="MFD2460789.1"/>
    <property type="molecule type" value="Genomic_DNA"/>
</dbReference>
<reference evidence="4" key="1">
    <citation type="journal article" date="2019" name="Int. J. Syst. Evol. Microbiol.">
        <title>The Global Catalogue of Microorganisms (GCM) 10K type strain sequencing project: providing services to taxonomists for standard genome sequencing and annotation.</title>
        <authorList>
            <consortium name="The Broad Institute Genomics Platform"/>
            <consortium name="The Broad Institute Genome Sequencing Center for Infectious Disease"/>
            <person name="Wu L."/>
            <person name="Ma J."/>
        </authorList>
    </citation>
    <scope>NUCLEOTIDE SEQUENCE [LARGE SCALE GENOMIC DNA]</scope>
    <source>
        <strain evidence="4">CGMCC 4.7643</strain>
    </source>
</reference>
<evidence type="ECO:0000256" key="2">
    <source>
        <dbReference type="SAM" id="SignalP"/>
    </source>
</evidence>
<dbReference type="RefSeq" id="WP_345394354.1">
    <property type="nucleotide sequence ID" value="NZ_BAABHG010000006.1"/>
</dbReference>
<sequence>MSRRTLASIATLAVTVTTLAACSSQIDGKATPSALSPPPASSSPATTASNNPFTGMNQCTTLDQLLTGQGFGPAAPSPSDRKHVCAAQKPLTNTEDPIDASLGFYPGQKINENINNPAKAKPGKINGNRPAVLQQEPLHSRGMCEIGMQVATDSRINLLVVVGTDTERACQLVQGLAEKVDPLLPKA</sequence>
<dbReference type="Pfam" id="PF12079">
    <property type="entry name" value="DUF3558"/>
    <property type="match status" value="1"/>
</dbReference>
<proteinExistence type="predicted"/>
<name>A0ABW5GIX5_9PSEU</name>
<feature type="region of interest" description="Disordered" evidence="1">
    <location>
        <begin position="28"/>
        <end position="58"/>
    </location>
</feature>
<dbReference type="Proteomes" id="UP001597419">
    <property type="component" value="Unassembled WGS sequence"/>
</dbReference>
<keyword evidence="4" id="KW-1185">Reference proteome</keyword>
<feature type="signal peptide" evidence="2">
    <location>
        <begin position="1"/>
        <end position="20"/>
    </location>
</feature>
<evidence type="ECO:0000313" key="4">
    <source>
        <dbReference type="Proteomes" id="UP001597419"/>
    </source>
</evidence>
<evidence type="ECO:0000313" key="3">
    <source>
        <dbReference type="EMBL" id="MFD2460789.1"/>
    </source>
</evidence>
<organism evidence="3 4">
    <name type="scientific">Amycolatopsis samaneae</name>
    <dbReference type="NCBI Taxonomy" id="664691"/>
    <lineage>
        <taxon>Bacteria</taxon>
        <taxon>Bacillati</taxon>
        <taxon>Actinomycetota</taxon>
        <taxon>Actinomycetes</taxon>
        <taxon>Pseudonocardiales</taxon>
        <taxon>Pseudonocardiaceae</taxon>
        <taxon>Amycolatopsis</taxon>
    </lineage>
</organism>
<gene>
    <name evidence="3" type="ORF">ACFSYJ_19440</name>
</gene>
<protein>
    <submittedName>
        <fullName evidence="3">DUF3558 family protein</fullName>
    </submittedName>
</protein>
<evidence type="ECO:0000256" key="1">
    <source>
        <dbReference type="SAM" id="MobiDB-lite"/>
    </source>
</evidence>
<dbReference type="InterPro" id="IPR024520">
    <property type="entry name" value="DUF3558"/>
</dbReference>
<keyword evidence="2" id="KW-0732">Signal</keyword>
<accession>A0ABW5GIX5</accession>
<dbReference type="PROSITE" id="PS51257">
    <property type="entry name" value="PROKAR_LIPOPROTEIN"/>
    <property type="match status" value="1"/>
</dbReference>
<comment type="caution">
    <text evidence="3">The sequence shown here is derived from an EMBL/GenBank/DDBJ whole genome shotgun (WGS) entry which is preliminary data.</text>
</comment>
<feature type="chain" id="PRO_5047227219" evidence="2">
    <location>
        <begin position="21"/>
        <end position="187"/>
    </location>
</feature>